<feature type="domain" description="RRM" evidence="4">
    <location>
        <begin position="70"/>
        <end position="148"/>
    </location>
</feature>
<feature type="compositionally biased region" description="Low complexity" evidence="3">
    <location>
        <begin position="173"/>
        <end position="184"/>
    </location>
</feature>
<dbReference type="GO" id="GO:0005634">
    <property type="term" value="C:nucleus"/>
    <property type="evidence" value="ECO:0007669"/>
    <property type="project" value="TreeGrafter"/>
</dbReference>
<dbReference type="PANTHER" id="PTHR19965">
    <property type="entry name" value="RNA AND EXPORT FACTOR BINDING PROTEIN"/>
    <property type="match status" value="1"/>
</dbReference>
<dbReference type="Gene3D" id="3.30.70.330">
    <property type="match status" value="1"/>
</dbReference>
<reference evidence="6" key="1">
    <citation type="journal article" date="2017" name="Genome Biol.">
        <title>Comparative genomics reveals high biological diversity and specific adaptations in the industrially and medically important fungal genus Aspergillus.</title>
        <authorList>
            <person name="de Vries R.P."/>
            <person name="Riley R."/>
            <person name="Wiebenga A."/>
            <person name="Aguilar-Osorio G."/>
            <person name="Amillis S."/>
            <person name="Uchima C.A."/>
            <person name="Anderluh G."/>
            <person name="Asadollahi M."/>
            <person name="Askin M."/>
            <person name="Barry K."/>
            <person name="Battaglia E."/>
            <person name="Bayram O."/>
            <person name="Benocci T."/>
            <person name="Braus-Stromeyer S.A."/>
            <person name="Caldana C."/>
            <person name="Canovas D."/>
            <person name="Cerqueira G.C."/>
            <person name="Chen F."/>
            <person name="Chen W."/>
            <person name="Choi C."/>
            <person name="Clum A."/>
            <person name="Dos Santos R.A."/>
            <person name="Damasio A.R."/>
            <person name="Diallinas G."/>
            <person name="Emri T."/>
            <person name="Fekete E."/>
            <person name="Flipphi M."/>
            <person name="Freyberg S."/>
            <person name="Gallo A."/>
            <person name="Gournas C."/>
            <person name="Habgood R."/>
            <person name="Hainaut M."/>
            <person name="Harispe M.L."/>
            <person name="Henrissat B."/>
            <person name="Hilden K.S."/>
            <person name="Hope R."/>
            <person name="Hossain A."/>
            <person name="Karabika E."/>
            <person name="Karaffa L."/>
            <person name="Karanyi Z."/>
            <person name="Krasevec N."/>
            <person name="Kuo A."/>
            <person name="Kusch H."/>
            <person name="LaButti K."/>
            <person name="Lagendijk E.L."/>
            <person name="Lapidus A."/>
            <person name="Levasseur A."/>
            <person name="Lindquist E."/>
            <person name="Lipzen A."/>
            <person name="Logrieco A.F."/>
            <person name="MacCabe A."/>
            <person name="Maekelae M.R."/>
            <person name="Malavazi I."/>
            <person name="Melin P."/>
            <person name="Meyer V."/>
            <person name="Mielnichuk N."/>
            <person name="Miskei M."/>
            <person name="Molnar A.P."/>
            <person name="Mule G."/>
            <person name="Ngan C.Y."/>
            <person name="Orejas M."/>
            <person name="Orosz E."/>
            <person name="Ouedraogo J.P."/>
            <person name="Overkamp K.M."/>
            <person name="Park H.-S."/>
            <person name="Perrone G."/>
            <person name="Piumi F."/>
            <person name="Punt P.J."/>
            <person name="Ram A.F."/>
            <person name="Ramon A."/>
            <person name="Rauscher S."/>
            <person name="Record E."/>
            <person name="Riano-Pachon D.M."/>
            <person name="Robert V."/>
            <person name="Roehrig J."/>
            <person name="Ruller R."/>
            <person name="Salamov A."/>
            <person name="Salih N.S."/>
            <person name="Samson R.A."/>
            <person name="Sandor E."/>
            <person name="Sanguinetti M."/>
            <person name="Schuetze T."/>
            <person name="Sepcic K."/>
            <person name="Shelest E."/>
            <person name="Sherlock G."/>
            <person name="Sophianopoulou V."/>
            <person name="Squina F.M."/>
            <person name="Sun H."/>
            <person name="Susca A."/>
            <person name="Todd R.B."/>
            <person name="Tsang A."/>
            <person name="Unkles S.E."/>
            <person name="van de Wiele N."/>
            <person name="van Rossen-Uffink D."/>
            <person name="Oliveira J.V."/>
            <person name="Vesth T.C."/>
            <person name="Visser J."/>
            <person name="Yu J.-H."/>
            <person name="Zhou M."/>
            <person name="Andersen M.R."/>
            <person name="Archer D.B."/>
            <person name="Baker S.E."/>
            <person name="Benoit I."/>
            <person name="Brakhage A.A."/>
            <person name="Braus G.H."/>
            <person name="Fischer R."/>
            <person name="Frisvad J.C."/>
            <person name="Goldman G.H."/>
            <person name="Houbraken J."/>
            <person name="Oakley B."/>
            <person name="Pocsi I."/>
            <person name="Scazzocchio C."/>
            <person name="Seiboth B."/>
            <person name="vanKuyk P.A."/>
            <person name="Wortman J."/>
            <person name="Dyer P.S."/>
            <person name="Grigoriev I.V."/>
        </authorList>
    </citation>
    <scope>NUCLEOTIDE SEQUENCE [LARGE SCALE GENOMIC DNA]</scope>
    <source>
        <strain evidence="6">CBS 516.65</strain>
    </source>
</reference>
<dbReference type="InterPro" id="IPR000504">
    <property type="entry name" value="RRM_dom"/>
</dbReference>
<evidence type="ECO:0000256" key="3">
    <source>
        <dbReference type="SAM" id="MobiDB-lite"/>
    </source>
</evidence>
<feature type="compositionally biased region" description="Gly residues" evidence="3">
    <location>
        <begin position="26"/>
        <end position="36"/>
    </location>
</feature>
<evidence type="ECO:0000313" key="5">
    <source>
        <dbReference type="EMBL" id="OJJ80402.1"/>
    </source>
</evidence>
<dbReference type="InterPro" id="IPR025715">
    <property type="entry name" value="FoP_C"/>
</dbReference>
<dbReference type="InterPro" id="IPR035979">
    <property type="entry name" value="RBD_domain_sf"/>
</dbReference>
<dbReference type="RefSeq" id="XP_022397100.1">
    <property type="nucleotide sequence ID" value="XM_022550322.1"/>
</dbReference>
<feature type="region of interest" description="Disordered" evidence="3">
    <location>
        <begin position="156"/>
        <end position="248"/>
    </location>
</feature>
<sequence length="270" mass="27876">MSGKLDKSLDEILVNRRQNNRRRGGARGGAKAGAAGGIRKTKATKPTGKAVGKAVGKAAQPAAAPTPTDSKIMVSGLPVDVNEANIKEYFTKSAGPVKRVMLTYNQNGSSRGIASIIFSKPDTAAKAARELNGLLVDGKPMKIEVVVDATRAPAVPEPKSLAERVAQSAKSQPKPATGPKPAGAGRRGRRAPRGGGRPNRPQKKSREDLDAEMDDYFVSNESGGAPAEGNAPVNGQAQPATNGGEDVGMAEISVGSYLSSDHGMSANITT</sequence>
<protein>
    <recommendedName>
        <fullName evidence="4">RRM domain-containing protein</fullName>
    </recommendedName>
</protein>
<dbReference type="PROSITE" id="PS50102">
    <property type="entry name" value="RRM"/>
    <property type="match status" value="1"/>
</dbReference>
<keyword evidence="1 2" id="KW-0694">RNA-binding</keyword>
<feature type="compositionally biased region" description="Basic and acidic residues" evidence="3">
    <location>
        <begin position="1"/>
        <end position="14"/>
    </location>
</feature>
<dbReference type="Proteomes" id="UP000184300">
    <property type="component" value="Unassembled WGS sequence"/>
</dbReference>
<evidence type="ECO:0000256" key="2">
    <source>
        <dbReference type="PROSITE-ProRule" id="PRU00176"/>
    </source>
</evidence>
<dbReference type="InterPro" id="IPR012677">
    <property type="entry name" value="Nucleotide-bd_a/b_plait_sf"/>
</dbReference>
<dbReference type="SUPFAM" id="SSF54928">
    <property type="entry name" value="RNA-binding domain, RBD"/>
    <property type="match status" value="1"/>
</dbReference>
<evidence type="ECO:0000256" key="1">
    <source>
        <dbReference type="ARBA" id="ARBA00022884"/>
    </source>
</evidence>
<dbReference type="SMART" id="SM01218">
    <property type="entry name" value="FoP_duplication"/>
    <property type="match status" value="1"/>
</dbReference>
<gene>
    <name evidence="5" type="ORF">ASPGLDRAFT_85183</name>
</gene>
<organism evidence="5 6">
    <name type="scientific">Aspergillus glaucus CBS 516.65</name>
    <dbReference type="NCBI Taxonomy" id="1160497"/>
    <lineage>
        <taxon>Eukaryota</taxon>
        <taxon>Fungi</taxon>
        <taxon>Dikarya</taxon>
        <taxon>Ascomycota</taxon>
        <taxon>Pezizomycotina</taxon>
        <taxon>Eurotiomycetes</taxon>
        <taxon>Eurotiomycetidae</taxon>
        <taxon>Eurotiales</taxon>
        <taxon>Aspergillaceae</taxon>
        <taxon>Aspergillus</taxon>
        <taxon>Aspergillus subgen. Aspergillus</taxon>
    </lineage>
</organism>
<dbReference type="PANTHER" id="PTHR19965:SF35">
    <property type="entry name" value="RNA ANNEALING PROTEIN YRA1"/>
    <property type="match status" value="1"/>
</dbReference>
<dbReference type="STRING" id="1160497.A0A1L9V984"/>
<dbReference type="OrthoDB" id="346839at2759"/>
<feature type="compositionally biased region" description="Low complexity" evidence="3">
    <location>
        <begin position="45"/>
        <end position="68"/>
    </location>
</feature>
<dbReference type="Pfam" id="PF00076">
    <property type="entry name" value="RRM_1"/>
    <property type="match status" value="1"/>
</dbReference>
<dbReference type="VEuPathDB" id="FungiDB:ASPGLDRAFT_85183"/>
<dbReference type="EMBL" id="KV878911">
    <property type="protein sequence ID" value="OJJ80402.1"/>
    <property type="molecule type" value="Genomic_DNA"/>
</dbReference>
<dbReference type="AlphaFoldDB" id="A0A1L9V984"/>
<evidence type="ECO:0000259" key="4">
    <source>
        <dbReference type="PROSITE" id="PS50102"/>
    </source>
</evidence>
<feature type="region of interest" description="Disordered" evidence="3">
    <location>
        <begin position="1"/>
        <end position="70"/>
    </location>
</feature>
<dbReference type="Pfam" id="PF13865">
    <property type="entry name" value="FoP_duplication"/>
    <property type="match status" value="1"/>
</dbReference>
<dbReference type="GO" id="GO:0003729">
    <property type="term" value="F:mRNA binding"/>
    <property type="evidence" value="ECO:0007669"/>
    <property type="project" value="TreeGrafter"/>
</dbReference>
<dbReference type="InterPro" id="IPR051229">
    <property type="entry name" value="ALYREF_mRNA_export"/>
</dbReference>
<accession>A0A1L9V984</accession>
<evidence type="ECO:0000313" key="6">
    <source>
        <dbReference type="Proteomes" id="UP000184300"/>
    </source>
</evidence>
<dbReference type="GeneID" id="34466582"/>
<dbReference type="SMART" id="SM00360">
    <property type="entry name" value="RRM"/>
    <property type="match status" value="1"/>
</dbReference>
<name>A0A1L9V984_ASPGL</name>
<keyword evidence="6" id="KW-1185">Reference proteome</keyword>
<proteinExistence type="predicted"/>